<keyword evidence="1" id="KW-0812">Transmembrane</keyword>
<evidence type="ECO:0000256" key="1">
    <source>
        <dbReference type="SAM" id="Phobius"/>
    </source>
</evidence>
<keyword evidence="1" id="KW-0472">Membrane</keyword>
<proteinExistence type="predicted"/>
<accession>A0A553BW31</accession>
<dbReference type="AlphaFoldDB" id="A0A553BW31"/>
<dbReference type="Proteomes" id="UP000318528">
    <property type="component" value="Unassembled WGS sequence"/>
</dbReference>
<evidence type="ECO:0000313" key="4">
    <source>
        <dbReference type="Proteomes" id="UP000318528"/>
    </source>
</evidence>
<organism evidence="3 5">
    <name type="scientific">Flavobacterium gawalongense</name>
    <dbReference type="NCBI Taxonomy" id="2594432"/>
    <lineage>
        <taxon>Bacteria</taxon>
        <taxon>Pseudomonadati</taxon>
        <taxon>Bacteroidota</taxon>
        <taxon>Flavobacteriia</taxon>
        <taxon>Flavobacteriales</taxon>
        <taxon>Flavobacteriaceae</taxon>
        <taxon>Flavobacterium</taxon>
    </lineage>
</organism>
<evidence type="ECO:0000313" key="5">
    <source>
        <dbReference type="Proteomes" id="UP000318669"/>
    </source>
</evidence>
<name>A0A553BW31_9FLAO</name>
<feature type="transmembrane region" description="Helical" evidence="1">
    <location>
        <begin position="88"/>
        <end position="105"/>
    </location>
</feature>
<dbReference type="RefSeq" id="WP_143387117.1">
    <property type="nucleotide sequence ID" value="NZ_VJZL01000003.1"/>
</dbReference>
<feature type="transmembrane region" description="Helical" evidence="1">
    <location>
        <begin position="12"/>
        <end position="37"/>
    </location>
</feature>
<reference evidence="4 5" key="1">
    <citation type="submission" date="2019-07" db="EMBL/GenBank/DDBJ databases">
        <title>Novel species of Flavobacterium.</title>
        <authorList>
            <person name="Liu Q."/>
            <person name="Xin Y.-H."/>
        </authorList>
    </citation>
    <scope>NUCLEOTIDE SEQUENCE [LARGE SCALE GENOMIC DNA]</scope>
    <source>
        <strain evidence="2 4">GSP39</strain>
        <strain evidence="3 5">GSR22</strain>
    </source>
</reference>
<keyword evidence="4" id="KW-1185">Reference proteome</keyword>
<keyword evidence="1" id="KW-1133">Transmembrane helix</keyword>
<evidence type="ECO:0000313" key="2">
    <source>
        <dbReference type="EMBL" id="TRX06584.1"/>
    </source>
</evidence>
<evidence type="ECO:0000313" key="3">
    <source>
        <dbReference type="EMBL" id="TRX12487.1"/>
    </source>
</evidence>
<dbReference type="EMBL" id="VJZN01000011">
    <property type="protein sequence ID" value="TRX06584.1"/>
    <property type="molecule type" value="Genomic_DNA"/>
</dbReference>
<comment type="caution">
    <text evidence="3">The sequence shown here is derived from an EMBL/GenBank/DDBJ whole genome shotgun (WGS) entry which is preliminary data.</text>
</comment>
<dbReference type="EMBL" id="VJZL01000003">
    <property type="protein sequence ID" value="TRX12487.1"/>
    <property type="molecule type" value="Genomic_DNA"/>
</dbReference>
<dbReference type="Proteomes" id="UP000318669">
    <property type="component" value="Unassembled WGS sequence"/>
</dbReference>
<feature type="transmembrane region" description="Helical" evidence="1">
    <location>
        <begin position="49"/>
        <end position="68"/>
    </location>
</feature>
<protein>
    <submittedName>
        <fullName evidence="3">Uncharacterized protein</fullName>
    </submittedName>
</protein>
<sequence>MEMDWDWIFIKVIGILFLFGAYIFIFEFLGTFSIKFFNKKWEDVIRSKFLRCFIISISVPLVVFIPLLLGGSGIFEMLAILTSDKSKIFENFVVLVIVTYVYFLIKSLKIVYSKNEYDKDSERF</sequence>
<gene>
    <name evidence="3" type="ORF">FNW11_02810</name>
    <name evidence="2" type="ORF">FNW12_08310</name>
</gene>